<dbReference type="Pfam" id="PF07700">
    <property type="entry name" value="HNOB"/>
    <property type="match status" value="1"/>
</dbReference>
<dbReference type="InterPro" id="IPR024096">
    <property type="entry name" value="NO_sig/Golgi_transp_ligand-bd"/>
</dbReference>
<dbReference type="Gene3D" id="3.90.1520.10">
    <property type="entry name" value="H-NOX domain"/>
    <property type="match status" value="1"/>
</dbReference>
<organism evidence="2 3">
    <name type="scientific">Thalassococcus lentus</name>
    <dbReference type="NCBI Taxonomy" id="1210524"/>
    <lineage>
        <taxon>Bacteria</taxon>
        <taxon>Pseudomonadati</taxon>
        <taxon>Pseudomonadota</taxon>
        <taxon>Alphaproteobacteria</taxon>
        <taxon>Rhodobacterales</taxon>
        <taxon>Roseobacteraceae</taxon>
        <taxon>Thalassococcus</taxon>
    </lineage>
</organism>
<evidence type="ECO:0000313" key="2">
    <source>
        <dbReference type="EMBL" id="MDA7426392.1"/>
    </source>
</evidence>
<dbReference type="RefSeq" id="WP_271433748.1">
    <property type="nucleotide sequence ID" value="NZ_JAQIOY010000009.1"/>
</dbReference>
<keyword evidence="3" id="KW-1185">Reference proteome</keyword>
<sequence length="196" mass="21312">MHGLVLRTIQVFITDTYGPQAWKDTAALAELDSADIEAMLQYPPDIPERLLSAAYAVLAKPGDALLEDVGTYLVTHPNSQALRRLLRFGGTDFIEFLHSLDDLPDRARLAVADLVLPDLELLDHDNGSFDLRIGASLPGFGAVMLGVLRAIADDYGSLALLDHSRLAQGEEMIHITVVDTSYAEGREFDLSAKVPG</sequence>
<proteinExistence type="predicted"/>
<dbReference type="PANTHER" id="PTHR45655">
    <property type="entry name" value="GUANYLATE CYCLASE SOLUBLE SUBUNIT BETA-2"/>
    <property type="match status" value="1"/>
</dbReference>
<gene>
    <name evidence="2" type="ORF">PFY00_16775</name>
</gene>
<comment type="caution">
    <text evidence="2">The sequence shown here is derived from an EMBL/GenBank/DDBJ whole genome shotgun (WGS) entry which is preliminary data.</text>
</comment>
<evidence type="ECO:0000313" key="3">
    <source>
        <dbReference type="Proteomes" id="UP001210720"/>
    </source>
</evidence>
<dbReference type="PANTHER" id="PTHR45655:SF13">
    <property type="entry name" value="SOLUBLE GUANYLATE CYCLASE GCY-32-RELATED"/>
    <property type="match status" value="1"/>
</dbReference>
<evidence type="ECO:0000259" key="1">
    <source>
        <dbReference type="Pfam" id="PF07700"/>
    </source>
</evidence>
<dbReference type="InterPro" id="IPR011644">
    <property type="entry name" value="Heme_NO-bd"/>
</dbReference>
<dbReference type="EMBL" id="JAQIOY010000009">
    <property type="protein sequence ID" value="MDA7426392.1"/>
    <property type="molecule type" value="Genomic_DNA"/>
</dbReference>
<reference evidence="2 3" key="1">
    <citation type="submission" date="2023-01" db="EMBL/GenBank/DDBJ databases">
        <title>Thalassococcus onchidii sp. nov., isolated from a marine invertebrate from the South China Sea.</title>
        <authorList>
            <person name="Xu S."/>
            <person name="Liu Z."/>
            <person name="Xu Y."/>
        </authorList>
    </citation>
    <scope>NUCLEOTIDE SEQUENCE [LARGE SCALE GENOMIC DNA]</scope>
    <source>
        <strain evidence="2 3">KCTC 32084</strain>
    </source>
</reference>
<dbReference type="Proteomes" id="UP001210720">
    <property type="component" value="Unassembled WGS sequence"/>
</dbReference>
<name>A0ABT4XWQ4_9RHOB</name>
<dbReference type="InterPro" id="IPR038158">
    <property type="entry name" value="H-NOX_domain_sf"/>
</dbReference>
<accession>A0ABT4XWQ4</accession>
<feature type="domain" description="Heme NO-binding" evidence="1">
    <location>
        <begin position="2"/>
        <end position="155"/>
    </location>
</feature>
<dbReference type="SUPFAM" id="SSF111126">
    <property type="entry name" value="Ligand-binding domain in the NO signalling and Golgi transport"/>
    <property type="match status" value="1"/>
</dbReference>
<protein>
    <submittedName>
        <fullName evidence="2">Heme NO-binding domain-containing protein</fullName>
    </submittedName>
</protein>